<proteinExistence type="predicted"/>
<dbReference type="Pfam" id="PF01037">
    <property type="entry name" value="AsnC_trans_reg"/>
    <property type="match status" value="1"/>
</dbReference>
<evidence type="ECO:0000256" key="1">
    <source>
        <dbReference type="ARBA" id="ARBA00023015"/>
    </source>
</evidence>
<dbReference type="Gene3D" id="3.30.70.920">
    <property type="match status" value="1"/>
</dbReference>
<dbReference type="InterPro" id="IPR019885">
    <property type="entry name" value="Tscrpt_reg_HTH_AsnC-type_CS"/>
</dbReference>
<sequence length="139" mass="15385">MDPLDERIISLLRQDGRATFSAIGRDVGLSTNAVSARVRRLEASGVIAGFTVVLADSRFDDAAGIEAFIDVRLQPDRDSEAFLSWARPVAGVLEAVHVTGPYDYLLRVRLRDMPSLDRFLRLLKREGGAAQTQTRMALR</sequence>
<dbReference type="SUPFAM" id="SSF54909">
    <property type="entry name" value="Dimeric alpha+beta barrel"/>
    <property type="match status" value="1"/>
</dbReference>
<reference evidence="5 6" key="1">
    <citation type="submission" date="2016-10" db="EMBL/GenBank/DDBJ databases">
        <authorList>
            <person name="de Groot N.N."/>
        </authorList>
    </citation>
    <scope>NUCLEOTIDE SEQUENCE [LARGE SCALE GENOMIC DNA]</scope>
    <source>
        <strain evidence="6">P4-7,KCTC 19426,CECT 7604</strain>
    </source>
</reference>
<dbReference type="GO" id="GO:0043565">
    <property type="term" value="F:sequence-specific DNA binding"/>
    <property type="evidence" value="ECO:0007669"/>
    <property type="project" value="InterPro"/>
</dbReference>
<dbReference type="RefSeq" id="WP_090476070.1">
    <property type="nucleotide sequence ID" value="NZ_LT629710.1"/>
</dbReference>
<keyword evidence="2" id="KW-0238">DNA-binding</keyword>
<evidence type="ECO:0000259" key="4">
    <source>
        <dbReference type="PROSITE" id="PS50956"/>
    </source>
</evidence>
<dbReference type="CDD" id="cd00090">
    <property type="entry name" value="HTH_ARSR"/>
    <property type="match status" value="1"/>
</dbReference>
<dbReference type="Gene3D" id="1.10.10.10">
    <property type="entry name" value="Winged helix-like DNA-binding domain superfamily/Winged helix DNA-binding domain"/>
    <property type="match status" value="1"/>
</dbReference>
<dbReference type="SUPFAM" id="SSF46785">
    <property type="entry name" value="Winged helix' DNA-binding domain"/>
    <property type="match status" value="1"/>
</dbReference>
<dbReference type="SMART" id="SM00344">
    <property type="entry name" value="HTH_ASNC"/>
    <property type="match status" value="1"/>
</dbReference>
<organism evidence="5 6">
    <name type="scientific">Nakamurella panacisegetis</name>
    <dbReference type="NCBI Taxonomy" id="1090615"/>
    <lineage>
        <taxon>Bacteria</taxon>
        <taxon>Bacillati</taxon>
        <taxon>Actinomycetota</taxon>
        <taxon>Actinomycetes</taxon>
        <taxon>Nakamurellales</taxon>
        <taxon>Nakamurellaceae</taxon>
        <taxon>Nakamurella</taxon>
    </lineage>
</organism>
<dbReference type="GO" id="GO:0005829">
    <property type="term" value="C:cytosol"/>
    <property type="evidence" value="ECO:0007669"/>
    <property type="project" value="TreeGrafter"/>
</dbReference>
<evidence type="ECO:0000256" key="2">
    <source>
        <dbReference type="ARBA" id="ARBA00023125"/>
    </source>
</evidence>
<dbReference type="PANTHER" id="PTHR30154">
    <property type="entry name" value="LEUCINE-RESPONSIVE REGULATORY PROTEIN"/>
    <property type="match status" value="1"/>
</dbReference>
<dbReference type="GO" id="GO:0043200">
    <property type="term" value="P:response to amino acid"/>
    <property type="evidence" value="ECO:0007669"/>
    <property type="project" value="TreeGrafter"/>
</dbReference>
<keyword evidence="3" id="KW-0804">Transcription</keyword>
<dbReference type="InterPro" id="IPR019887">
    <property type="entry name" value="Tscrpt_reg_AsnC/Lrp_C"/>
</dbReference>
<evidence type="ECO:0000256" key="3">
    <source>
        <dbReference type="ARBA" id="ARBA00023163"/>
    </source>
</evidence>
<dbReference type="Pfam" id="PF13404">
    <property type="entry name" value="HTH_AsnC-type"/>
    <property type="match status" value="1"/>
</dbReference>
<dbReference type="InterPro" id="IPR011991">
    <property type="entry name" value="ArsR-like_HTH"/>
</dbReference>
<dbReference type="Proteomes" id="UP000198741">
    <property type="component" value="Chromosome I"/>
</dbReference>
<dbReference type="InterPro" id="IPR019888">
    <property type="entry name" value="Tscrpt_reg_AsnC-like"/>
</dbReference>
<evidence type="ECO:0000313" key="6">
    <source>
        <dbReference type="Proteomes" id="UP000198741"/>
    </source>
</evidence>
<dbReference type="InterPro" id="IPR011008">
    <property type="entry name" value="Dimeric_a/b-barrel"/>
</dbReference>
<evidence type="ECO:0000313" key="5">
    <source>
        <dbReference type="EMBL" id="SDO90323.1"/>
    </source>
</evidence>
<dbReference type="EMBL" id="LT629710">
    <property type="protein sequence ID" value="SDO90323.1"/>
    <property type="molecule type" value="Genomic_DNA"/>
</dbReference>
<dbReference type="InterPro" id="IPR036390">
    <property type="entry name" value="WH_DNA-bd_sf"/>
</dbReference>
<dbReference type="PANTHER" id="PTHR30154:SF34">
    <property type="entry name" value="TRANSCRIPTIONAL REGULATOR AZLB"/>
    <property type="match status" value="1"/>
</dbReference>
<dbReference type="AlphaFoldDB" id="A0A1H0NCF4"/>
<dbReference type="OrthoDB" id="166264at2"/>
<dbReference type="PROSITE" id="PS00519">
    <property type="entry name" value="HTH_ASNC_1"/>
    <property type="match status" value="1"/>
</dbReference>
<feature type="domain" description="HTH asnC-type" evidence="4">
    <location>
        <begin position="1"/>
        <end position="66"/>
    </location>
</feature>
<gene>
    <name evidence="5" type="ORF">SAMN04515671_2307</name>
</gene>
<dbReference type="STRING" id="1090615.SAMN04515671_2307"/>
<dbReference type="PRINTS" id="PR00033">
    <property type="entry name" value="HTHASNC"/>
</dbReference>
<dbReference type="PROSITE" id="PS50956">
    <property type="entry name" value="HTH_ASNC_2"/>
    <property type="match status" value="1"/>
</dbReference>
<dbReference type="InterPro" id="IPR036388">
    <property type="entry name" value="WH-like_DNA-bd_sf"/>
</dbReference>
<dbReference type="InterPro" id="IPR000485">
    <property type="entry name" value="AsnC-type_HTH_dom"/>
</dbReference>
<keyword evidence="6" id="KW-1185">Reference proteome</keyword>
<keyword evidence="1" id="KW-0805">Transcription regulation</keyword>
<name>A0A1H0NCF4_9ACTN</name>
<accession>A0A1H0NCF4</accession>
<protein>
    <submittedName>
        <fullName evidence="5">Transcriptional regulator, AsnC family</fullName>
    </submittedName>
</protein>